<sequence length="50" mass="6169">MELFIMNLYLRSMMEDMYWLLALQTQLLCLNEIKYFGMMEMQRRLLTIDA</sequence>
<protein>
    <submittedName>
        <fullName evidence="1">Uncharacterized protein</fullName>
    </submittedName>
</protein>
<feature type="non-terminal residue" evidence="1">
    <location>
        <position position="50"/>
    </location>
</feature>
<name>A0A5J4PM91_9EUKA</name>
<evidence type="ECO:0000313" key="2">
    <source>
        <dbReference type="Proteomes" id="UP000324800"/>
    </source>
</evidence>
<dbReference type="AlphaFoldDB" id="A0A5J4PM91"/>
<evidence type="ECO:0000313" key="1">
    <source>
        <dbReference type="EMBL" id="KAA6309563.1"/>
    </source>
</evidence>
<gene>
    <name evidence="1" type="ORF">EZS28_056486</name>
</gene>
<organism evidence="1 2">
    <name type="scientific">Streblomastix strix</name>
    <dbReference type="NCBI Taxonomy" id="222440"/>
    <lineage>
        <taxon>Eukaryota</taxon>
        <taxon>Metamonada</taxon>
        <taxon>Preaxostyla</taxon>
        <taxon>Oxymonadida</taxon>
        <taxon>Streblomastigidae</taxon>
        <taxon>Streblomastix</taxon>
    </lineage>
</organism>
<reference evidence="1 2" key="1">
    <citation type="submission" date="2019-03" db="EMBL/GenBank/DDBJ databases">
        <title>Single cell metagenomics reveals metabolic interactions within the superorganism composed of flagellate Streblomastix strix and complex community of Bacteroidetes bacteria on its surface.</title>
        <authorList>
            <person name="Treitli S.C."/>
            <person name="Kolisko M."/>
            <person name="Husnik F."/>
            <person name="Keeling P."/>
            <person name="Hampl V."/>
        </authorList>
    </citation>
    <scope>NUCLEOTIDE SEQUENCE [LARGE SCALE GENOMIC DNA]</scope>
    <source>
        <strain evidence="1">ST1C</strain>
    </source>
</reference>
<dbReference type="EMBL" id="SNRW01050224">
    <property type="protein sequence ID" value="KAA6309563.1"/>
    <property type="molecule type" value="Genomic_DNA"/>
</dbReference>
<dbReference type="Proteomes" id="UP000324800">
    <property type="component" value="Unassembled WGS sequence"/>
</dbReference>
<accession>A0A5J4PM91</accession>
<comment type="caution">
    <text evidence="1">The sequence shown here is derived from an EMBL/GenBank/DDBJ whole genome shotgun (WGS) entry which is preliminary data.</text>
</comment>
<proteinExistence type="predicted"/>